<dbReference type="AlphaFoldDB" id="A0A6A4HYF3"/>
<proteinExistence type="predicted"/>
<dbReference type="SUPFAM" id="SSF52047">
    <property type="entry name" value="RNI-like"/>
    <property type="match status" value="1"/>
</dbReference>
<dbReference type="EMBL" id="ML769424">
    <property type="protein sequence ID" value="KAE9403569.1"/>
    <property type="molecule type" value="Genomic_DNA"/>
</dbReference>
<evidence type="ECO:0000313" key="2">
    <source>
        <dbReference type="Proteomes" id="UP000799118"/>
    </source>
</evidence>
<accession>A0A6A4HYF3</accession>
<reference evidence="1" key="1">
    <citation type="journal article" date="2019" name="Environ. Microbiol.">
        <title>Fungal ecological strategies reflected in gene transcription - a case study of two litter decomposers.</title>
        <authorList>
            <person name="Barbi F."/>
            <person name="Kohler A."/>
            <person name="Barry K."/>
            <person name="Baskaran P."/>
            <person name="Daum C."/>
            <person name="Fauchery L."/>
            <person name="Ihrmark K."/>
            <person name="Kuo A."/>
            <person name="LaButti K."/>
            <person name="Lipzen A."/>
            <person name="Morin E."/>
            <person name="Grigoriev I.V."/>
            <person name="Henrissat B."/>
            <person name="Lindahl B."/>
            <person name="Martin F."/>
        </authorList>
    </citation>
    <scope>NUCLEOTIDE SEQUENCE</scope>
    <source>
        <strain evidence="1">JB14</strain>
    </source>
</reference>
<organism evidence="1 2">
    <name type="scientific">Gymnopus androsaceus JB14</name>
    <dbReference type="NCBI Taxonomy" id="1447944"/>
    <lineage>
        <taxon>Eukaryota</taxon>
        <taxon>Fungi</taxon>
        <taxon>Dikarya</taxon>
        <taxon>Basidiomycota</taxon>
        <taxon>Agaricomycotina</taxon>
        <taxon>Agaricomycetes</taxon>
        <taxon>Agaricomycetidae</taxon>
        <taxon>Agaricales</taxon>
        <taxon>Marasmiineae</taxon>
        <taxon>Omphalotaceae</taxon>
        <taxon>Gymnopus</taxon>
    </lineage>
</organism>
<keyword evidence="2" id="KW-1185">Reference proteome</keyword>
<evidence type="ECO:0000313" key="1">
    <source>
        <dbReference type="EMBL" id="KAE9403569.1"/>
    </source>
</evidence>
<dbReference type="Proteomes" id="UP000799118">
    <property type="component" value="Unassembled WGS sequence"/>
</dbReference>
<sequence length="297" mass="33699">MTYPVILCNTKENIRRVRRLCSFIENNSSLRRITIDHLVLDTQTIQMLIRSSRSLPNLDDLCLNETRLSPSVSSAYEDVGLLRTDLFTSSLKRLCWKPARSPAETSVTNSGTFMSLAEGFPRNISLCGKTIFPNLEELALVGPNHKWGFDLMSLHATTLKRVSIELDSHCDPLLCPPDAFSRLKRLTHLQLFFSKPCHAVHVLSLLEADAHKLPLQSLRIVLPEHFEDFVHMLDPLLSSIASRLSHSLTEIGLCLGHDLEDGNSYRRVFGWLNLSLFRLLYTSDGLLGYDEPSIWWV</sequence>
<gene>
    <name evidence="1" type="ORF">BT96DRAFT_990227</name>
</gene>
<name>A0A6A4HYF3_9AGAR</name>
<protein>
    <submittedName>
        <fullName evidence="1">Uncharacterized protein</fullName>
    </submittedName>
</protein>